<dbReference type="PANTHER" id="PTHR37984">
    <property type="entry name" value="PROTEIN CBG26694"/>
    <property type="match status" value="1"/>
</dbReference>
<protein>
    <recommendedName>
        <fullName evidence="2">Integrase catalytic domain-containing protein</fullName>
    </recommendedName>
</protein>
<dbReference type="GO" id="GO:0005634">
    <property type="term" value="C:nucleus"/>
    <property type="evidence" value="ECO:0007669"/>
    <property type="project" value="UniProtKB-ARBA"/>
</dbReference>
<dbReference type="InterPro" id="IPR012337">
    <property type="entry name" value="RNaseH-like_sf"/>
</dbReference>
<comment type="caution">
    <text evidence="3">The sequence shown here is derived from an EMBL/GenBank/DDBJ whole genome shotgun (WGS) entry which is preliminary data.</text>
</comment>
<keyword evidence="1" id="KW-0694">RNA-binding</keyword>
<evidence type="ECO:0000313" key="4">
    <source>
        <dbReference type="Proteomes" id="UP000765509"/>
    </source>
</evidence>
<evidence type="ECO:0000256" key="1">
    <source>
        <dbReference type="ARBA" id="ARBA00022884"/>
    </source>
</evidence>
<reference evidence="3" key="1">
    <citation type="submission" date="2021-03" db="EMBL/GenBank/DDBJ databases">
        <title>Draft genome sequence of rust myrtle Austropuccinia psidii MF-1, a brazilian biotype.</title>
        <authorList>
            <person name="Quecine M.C."/>
            <person name="Pachon D.M.R."/>
            <person name="Bonatelli M.L."/>
            <person name="Correr F.H."/>
            <person name="Franceschini L.M."/>
            <person name="Leite T.F."/>
            <person name="Margarido G.R.A."/>
            <person name="Almeida C.A."/>
            <person name="Ferrarezi J.A."/>
            <person name="Labate C.A."/>
        </authorList>
    </citation>
    <scope>NUCLEOTIDE SEQUENCE</scope>
    <source>
        <strain evidence="3">MF-1</strain>
    </source>
</reference>
<evidence type="ECO:0000259" key="2">
    <source>
        <dbReference type="PROSITE" id="PS50994"/>
    </source>
</evidence>
<dbReference type="Pfam" id="PF00665">
    <property type="entry name" value="rve"/>
    <property type="match status" value="1"/>
</dbReference>
<dbReference type="SUPFAM" id="SSF53098">
    <property type="entry name" value="Ribonuclease H-like"/>
    <property type="match status" value="1"/>
</dbReference>
<keyword evidence="4" id="KW-1185">Reference proteome</keyword>
<dbReference type="OrthoDB" id="3240190at2759"/>
<dbReference type="EMBL" id="AVOT02006537">
    <property type="protein sequence ID" value="MBW0481837.1"/>
    <property type="molecule type" value="Genomic_DNA"/>
</dbReference>
<dbReference type="Proteomes" id="UP000765509">
    <property type="component" value="Unassembled WGS sequence"/>
</dbReference>
<evidence type="ECO:0000313" key="3">
    <source>
        <dbReference type="EMBL" id="MBW0481837.1"/>
    </source>
</evidence>
<dbReference type="GO" id="GO:0015074">
    <property type="term" value="P:DNA integration"/>
    <property type="evidence" value="ECO:0007669"/>
    <property type="project" value="InterPro"/>
</dbReference>
<proteinExistence type="predicted"/>
<dbReference type="InterPro" id="IPR036397">
    <property type="entry name" value="RNaseH_sf"/>
</dbReference>
<dbReference type="GO" id="GO:0003723">
    <property type="term" value="F:RNA binding"/>
    <property type="evidence" value="ECO:0007669"/>
    <property type="project" value="UniProtKB-KW"/>
</dbReference>
<dbReference type="Gene3D" id="3.30.420.10">
    <property type="entry name" value="Ribonuclease H-like superfamily/Ribonuclease H"/>
    <property type="match status" value="1"/>
</dbReference>
<gene>
    <name evidence="3" type="ORF">O181_021552</name>
</gene>
<sequence>MDWVTGIVPGGKESFNTCLVIVDRYSKSVRCLPCHKENTAMDTALLFCNNIISTYGVPKIIISDRDPKFISEFWTNLYKMLGTKLSFSTVYHQQTDSLAETIIQIMADIIRRFFANGMEYKEHEGYTHYWVTLLPEVQPAYNTSQPSTTRKSPSLVEKRWNPLAAVDHMKKNLLTIHPTAKDFHDM</sequence>
<dbReference type="PANTHER" id="PTHR37984:SF5">
    <property type="entry name" value="PROTEIN NYNRIN-LIKE"/>
    <property type="match status" value="1"/>
</dbReference>
<dbReference type="InterPro" id="IPR001584">
    <property type="entry name" value="Integrase_cat-core"/>
</dbReference>
<dbReference type="InterPro" id="IPR050951">
    <property type="entry name" value="Retrovirus_Pol_polyprotein"/>
</dbReference>
<accession>A0A9Q3CDV4</accession>
<dbReference type="PROSITE" id="PS50994">
    <property type="entry name" value="INTEGRASE"/>
    <property type="match status" value="1"/>
</dbReference>
<dbReference type="AlphaFoldDB" id="A0A9Q3CDV4"/>
<organism evidence="3 4">
    <name type="scientific">Austropuccinia psidii MF-1</name>
    <dbReference type="NCBI Taxonomy" id="1389203"/>
    <lineage>
        <taxon>Eukaryota</taxon>
        <taxon>Fungi</taxon>
        <taxon>Dikarya</taxon>
        <taxon>Basidiomycota</taxon>
        <taxon>Pucciniomycotina</taxon>
        <taxon>Pucciniomycetes</taxon>
        <taxon>Pucciniales</taxon>
        <taxon>Sphaerophragmiaceae</taxon>
        <taxon>Austropuccinia</taxon>
    </lineage>
</organism>
<feature type="domain" description="Integrase catalytic" evidence="2">
    <location>
        <begin position="1"/>
        <end position="161"/>
    </location>
</feature>
<name>A0A9Q3CDV4_9BASI</name>